<organism evidence="3 4">
    <name type="scientific">Turicibacter sanguinis</name>
    <dbReference type="NCBI Taxonomy" id="154288"/>
    <lineage>
        <taxon>Bacteria</taxon>
        <taxon>Bacillati</taxon>
        <taxon>Bacillota</taxon>
        <taxon>Erysipelotrichia</taxon>
        <taxon>Erysipelotrichales</taxon>
        <taxon>Turicibacteraceae</taxon>
        <taxon>Turicibacter</taxon>
    </lineage>
</organism>
<evidence type="ECO:0000256" key="1">
    <source>
        <dbReference type="ARBA" id="ARBA00022612"/>
    </source>
</evidence>
<comment type="caution">
    <text evidence="3">The sequence shown here is derived from an EMBL/GenBank/DDBJ whole genome shotgun (WGS) entry which is preliminary data.</text>
</comment>
<dbReference type="InterPro" id="IPR052404">
    <property type="entry name" value="SPP1-like_terminase"/>
</dbReference>
<dbReference type="AlphaFoldDB" id="A0A9X4XIP4"/>
<keyword evidence="2" id="KW-0231">Viral genome packaging</keyword>
<evidence type="ECO:0000313" key="4">
    <source>
        <dbReference type="Proteomes" id="UP000487649"/>
    </source>
</evidence>
<dbReference type="Proteomes" id="UP000487649">
    <property type="component" value="Unassembled WGS sequence"/>
</dbReference>
<sequence>MKLTPKQQSFADYYLQTGNATEAAIKAGYSEKTARITGCENLTKPNIVTYIEEKQKEIDAQRTADIVEVRVFWTETMRNPANRMKDRLKASELIARTSGAFLEKVEVNGTVTTLNPYENLTEKELKKLAGIE</sequence>
<protein>
    <submittedName>
        <fullName evidence="3">Terminase small subunit</fullName>
    </submittedName>
</protein>
<dbReference type="InterPro" id="IPR038713">
    <property type="entry name" value="Terminase_Gp1_N_sf"/>
</dbReference>
<dbReference type="InterPro" id="IPR005335">
    <property type="entry name" value="Terminase_ssu"/>
</dbReference>
<dbReference type="EMBL" id="WMQE01000041">
    <property type="protein sequence ID" value="MTK22525.1"/>
    <property type="molecule type" value="Genomic_DNA"/>
</dbReference>
<dbReference type="PANTHER" id="PTHR41328">
    <property type="entry name" value="TERMINASE SMALL SUBUNIT-RELATED"/>
    <property type="match status" value="1"/>
</dbReference>
<dbReference type="Pfam" id="PF03592">
    <property type="entry name" value="Terminase_2"/>
    <property type="match status" value="1"/>
</dbReference>
<dbReference type="PANTHER" id="PTHR41328:SF2">
    <property type="entry name" value="TERMINASE SMALL SUBUNIT"/>
    <property type="match status" value="1"/>
</dbReference>
<accession>A0A9X4XIP4</accession>
<evidence type="ECO:0000313" key="3">
    <source>
        <dbReference type="EMBL" id="MTK22525.1"/>
    </source>
</evidence>
<keyword evidence="1" id="KW-1188">Viral release from host cell</keyword>
<dbReference type="GO" id="GO:0051276">
    <property type="term" value="P:chromosome organization"/>
    <property type="evidence" value="ECO:0007669"/>
    <property type="project" value="InterPro"/>
</dbReference>
<reference evidence="3 4" key="1">
    <citation type="journal article" date="2019" name="Nat. Med.">
        <title>A library of human gut bacterial isolates paired with longitudinal multiomics data enables mechanistic microbiome research.</title>
        <authorList>
            <person name="Poyet M."/>
            <person name="Groussin M."/>
            <person name="Gibbons S.M."/>
            <person name="Avila-Pacheco J."/>
            <person name="Jiang X."/>
            <person name="Kearney S.M."/>
            <person name="Perrotta A.R."/>
            <person name="Berdy B."/>
            <person name="Zhao S."/>
            <person name="Lieberman T.D."/>
            <person name="Swanson P.K."/>
            <person name="Smith M."/>
            <person name="Roesemann S."/>
            <person name="Alexander J.E."/>
            <person name="Rich S.A."/>
            <person name="Livny J."/>
            <person name="Vlamakis H."/>
            <person name="Clish C."/>
            <person name="Bullock K."/>
            <person name="Deik A."/>
            <person name="Scott J."/>
            <person name="Pierce K.A."/>
            <person name="Xavier R.J."/>
            <person name="Alm E.J."/>
        </authorList>
    </citation>
    <scope>NUCLEOTIDE SEQUENCE [LARGE SCALE GENOMIC DNA]</scope>
    <source>
        <strain evidence="3 4">BIOML-A198</strain>
    </source>
</reference>
<proteinExistence type="predicted"/>
<evidence type="ECO:0000256" key="2">
    <source>
        <dbReference type="ARBA" id="ARBA00023219"/>
    </source>
</evidence>
<name>A0A9X4XIP4_9FIRM</name>
<gene>
    <name evidence="3" type="ORF">GMA92_14000</name>
</gene>
<dbReference type="Gene3D" id="1.10.10.1400">
    <property type="entry name" value="Terminase, small subunit, N-terminal DNA-binding domain, HTH motif"/>
    <property type="match status" value="1"/>
</dbReference>